<reference evidence="1" key="1">
    <citation type="journal article" date="2020" name="mSystems">
        <title>Genome- and Community-Level Interaction Insights into Carbon Utilization and Element Cycling Functions of Hydrothermarchaeota in Hydrothermal Sediment.</title>
        <authorList>
            <person name="Zhou Z."/>
            <person name="Liu Y."/>
            <person name="Xu W."/>
            <person name="Pan J."/>
            <person name="Luo Z.H."/>
            <person name="Li M."/>
        </authorList>
    </citation>
    <scope>NUCLEOTIDE SEQUENCE [LARGE SCALE GENOMIC DNA]</scope>
    <source>
        <strain evidence="1">SpSt-81</strain>
    </source>
</reference>
<dbReference type="InterPro" id="IPR027417">
    <property type="entry name" value="P-loop_NTPase"/>
</dbReference>
<protein>
    <submittedName>
        <fullName evidence="1">Cytidylate kinase-like family protein</fullName>
    </submittedName>
</protein>
<accession>A0A7C3RXD0</accession>
<dbReference type="EMBL" id="DTIN01000033">
    <property type="protein sequence ID" value="HFX14085.1"/>
    <property type="molecule type" value="Genomic_DNA"/>
</dbReference>
<keyword evidence="1" id="KW-0418">Kinase</keyword>
<comment type="caution">
    <text evidence="1">The sequence shown here is derived from an EMBL/GenBank/DDBJ whole genome shotgun (WGS) entry which is preliminary data.</text>
</comment>
<dbReference type="Pfam" id="PF13189">
    <property type="entry name" value="Cytidylate_kin2"/>
    <property type="match status" value="1"/>
</dbReference>
<evidence type="ECO:0000313" key="1">
    <source>
        <dbReference type="EMBL" id="HFX14085.1"/>
    </source>
</evidence>
<proteinExistence type="predicted"/>
<dbReference type="AlphaFoldDB" id="A0A7C3RXD0"/>
<name>A0A7C3RXD0_DICTH</name>
<dbReference type="Gene3D" id="3.40.91.30">
    <property type="match status" value="1"/>
</dbReference>
<sequence length="309" mass="37236">MVKIRLITISRDFGTDIDEIINKISKKFNGEILDRRRIHEELALEGFNIQEFENKEKELEKGIRDPNFIETYKEQVRMIVKKYMEKDYIIFLLGRGGQFLFKDENYSFHINVIAPLGYRIKFLTNKFLLSEEKALELIKEKDFSREIFYKTLFLNSWKDPSLYHLTIDRSFFTAEEIESIIEKVIERQESKIYTPEQLSLPQKPKFANKTEEEFAKILTFYQIRWEYEPRTFPLEWDNDGNVIESFTPDFYLPDFDLYIELTLQRPRVMGEKLKKIKKLKNLYPDIKIKLFYGKEYEKLLSKYGIKGIR</sequence>
<gene>
    <name evidence="1" type="ORF">ENW00_08080</name>
</gene>
<keyword evidence="1" id="KW-0808">Transferase</keyword>
<organism evidence="1">
    <name type="scientific">Dictyoglomus thermophilum</name>
    <dbReference type="NCBI Taxonomy" id="14"/>
    <lineage>
        <taxon>Bacteria</taxon>
        <taxon>Pseudomonadati</taxon>
        <taxon>Dictyoglomota</taxon>
        <taxon>Dictyoglomia</taxon>
        <taxon>Dictyoglomales</taxon>
        <taxon>Dictyoglomaceae</taxon>
        <taxon>Dictyoglomus</taxon>
    </lineage>
</organism>
<dbReference type="Gene3D" id="3.40.50.300">
    <property type="entry name" value="P-loop containing nucleotide triphosphate hydrolases"/>
    <property type="match status" value="1"/>
</dbReference>
<dbReference type="GO" id="GO:0016301">
    <property type="term" value="F:kinase activity"/>
    <property type="evidence" value="ECO:0007669"/>
    <property type="project" value="UniProtKB-KW"/>
</dbReference>